<sequence>MPQPFIMRRTCLALSFMGLLSIAACNSSSGTDNEEPTPTPPPAPSIPDPLVGYQWYLKNTGQDVLAGVRPVAGVDLNVESVFESGIRGKGVVVAVLDDGVDGEHEDIADNVDKAGSINLGDCSNPADLNSCASTPLLNPSAPDDAHGTSIAGLIGMLALNGKGGRGIAPEARIKSFNLLADHGDGDDDEDESDSKADGFRYHLFVLGDTNQRAVDVDVFSMSYGGEDVVMPASDDVSNMQVYERVLASTRGGKGGVYLKAAGNEFLQSYSHSNVSCLLSHSYQVGCFDAATDAEASLSGIVLVAAANAAGKHSTYSSEGAPVWISGFGGEENIHPAYDTAASEADYEPALFTIDVSGCRAGYHHVNQRPINAIDNAGNSTIDPDCNYTASFNGTSGATPIVSAVSALILQARPELKARDVHYILAKSARHPGNWSLSGALEQPTRQTTQGRIFDQGWHSNAKGIRFSRWFGYGLVDAQAAVEMAKSFELLPPSRIADAQSAAGTSVAIRQANDQQVASHESSLALNINEDIAVERVQISFTTTHTRPSRLLVTLQSPSGTRIPALIPYTSLANTANGFEVNLLSVNGFLDEAARGEWRLFVEDMSQSYGADNDTPSAELPQLDAFSIRIIGHESVAR</sequence>
<feature type="active site" description="Charge relay system" evidence="7">
    <location>
        <position position="395"/>
    </location>
</feature>
<evidence type="ECO:0000256" key="8">
    <source>
        <dbReference type="SAM" id="MobiDB-lite"/>
    </source>
</evidence>
<dbReference type="PRINTS" id="PR00723">
    <property type="entry name" value="SUBTILISIN"/>
</dbReference>
<evidence type="ECO:0000259" key="10">
    <source>
        <dbReference type="PROSITE" id="PS51829"/>
    </source>
</evidence>
<keyword evidence="12" id="KW-1185">Reference proteome</keyword>
<feature type="active site" description="Charge relay system" evidence="7">
    <location>
        <position position="146"/>
    </location>
</feature>
<keyword evidence="4 7" id="KW-0378">Hydrolase</keyword>
<organism evidence="11 12">
    <name type="scientific">Mesopusillimonas faecipullorum</name>
    <dbReference type="NCBI Taxonomy" id="2755040"/>
    <lineage>
        <taxon>Bacteria</taxon>
        <taxon>Pseudomonadati</taxon>
        <taxon>Pseudomonadota</taxon>
        <taxon>Betaproteobacteria</taxon>
        <taxon>Burkholderiales</taxon>
        <taxon>Alcaligenaceae</taxon>
        <taxon>Mesopusillimonas</taxon>
    </lineage>
</organism>
<feature type="active site" description="Charge relay system" evidence="7">
    <location>
        <position position="97"/>
    </location>
</feature>
<evidence type="ECO:0000256" key="3">
    <source>
        <dbReference type="ARBA" id="ARBA00022729"/>
    </source>
</evidence>
<dbReference type="InterPro" id="IPR015500">
    <property type="entry name" value="Peptidase_S8_subtilisin-rel"/>
</dbReference>
<dbReference type="InterPro" id="IPR000209">
    <property type="entry name" value="Peptidase_S8/S53_dom"/>
</dbReference>
<accession>A0ABS8CA26</accession>
<dbReference type="PROSITE" id="PS00136">
    <property type="entry name" value="SUBTILASE_ASP"/>
    <property type="match status" value="1"/>
</dbReference>
<dbReference type="InterPro" id="IPR022398">
    <property type="entry name" value="Peptidase_S8_His-AS"/>
</dbReference>
<evidence type="ECO:0000256" key="4">
    <source>
        <dbReference type="ARBA" id="ARBA00022801"/>
    </source>
</evidence>
<dbReference type="CDD" id="cd04059">
    <property type="entry name" value="Peptidases_S8_Protein_convertases_Kexins_Furin-like"/>
    <property type="match status" value="1"/>
</dbReference>
<comment type="caution">
    <text evidence="11">The sequence shown here is derived from an EMBL/GenBank/DDBJ whole genome shotgun (WGS) entry which is preliminary data.</text>
</comment>
<keyword evidence="3 9" id="KW-0732">Signal</keyword>
<dbReference type="InterPro" id="IPR002884">
    <property type="entry name" value="P_dom"/>
</dbReference>
<comment type="similarity">
    <text evidence="1">Belongs to the peptidase S8 family. Furin subfamily.</text>
</comment>
<evidence type="ECO:0000256" key="5">
    <source>
        <dbReference type="ARBA" id="ARBA00022825"/>
    </source>
</evidence>
<feature type="compositionally biased region" description="Pro residues" evidence="8">
    <location>
        <begin position="37"/>
        <end position="47"/>
    </location>
</feature>
<evidence type="ECO:0000313" key="12">
    <source>
        <dbReference type="Proteomes" id="UP000776983"/>
    </source>
</evidence>
<dbReference type="Gene3D" id="2.60.120.260">
    <property type="entry name" value="Galactose-binding domain-like"/>
    <property type="match status" value="1"/>
</dbReference>
<evidence type="ECO:0000313" key="11">
    <source>
        <dbReference type="EMBL" id="MCB5362890.1"/>
    </source>
</evidence>
<evidence type="ECO:0000256" key="2">
    <source>
        <dbReference type="ARBA" id="ARBA00022670"/>
    </source>
</evidence>
<evidence type="ECO:0000256" key="1">
    <source>
        <dbReference type="ARBA" id="ARBA00005325"/>
    </source>
</evidence>
<reference evidence="11 12" key="1">
    <citation type="submission" date="2020-07" db="EMBL/GenBank/DDBJ databases">
        <title>Pusillimonas sp. nov., isolated from poultry manure in Taiwan.</title>
        <authorList>
            <person name="Lin S.-Y."/>
            <person name="Tang Y.-S."/>
            <person name="Young C.-C."/>
        </authorList>
    </citation>
    <scope>NUCLEOTIDE SEQUENCE [LARGE SCALE GENOMIC DNA]</scope>
    <source>
        <strain evidence="11 12">CC-YST705</strain>
    </source>
</reference>
<dbReference type="EMBL" id="JACDXW010000002">
    <property type="protein sequence ID" value="MCB5362890.1"/>
    <property type="molecule type" value="Genomic_DNA"/>
</dbReference>
<dbReference type="InterPro" id="IPR036852">
    <property type="entry name" value="Peptidase_S8/S53_dom_sf"/>
</dbReference>
<dbReference type="Gene3D" id="3.40.50.200">
    <property type="entry name" value="Peptidase S8/S53 domain"/>
    <property type="match status" value="1"/>
</dbReference>
<dbReference type="InterPro" id="IPR008979">
    <property type="entry name" value="Galactose-bd-like_sf"/>
</dbReference>
<dbReference type="InterPro" id="IPR023828">
    <property type="entry name" value="Peptidase_S8_Ser-AS"/>
</dbReference>
<dbReference type="PROSITE" id="PS00138">
    <property type="entry name" value="SUBTILASE_SER"/>
    <property type="match status" value="1"/>
</dbReference>
<feature type="region of interest" description="Disordered" evidence="8">
    <location>
        <begin position="27"/>
        <end position="47"/>
    </location>
</feature>
<keyword evidence="5 7" id="KW-0720">Serine protease</keyword>
<dbReference type="SUPFAM" id="SSF52743">
    <property type="entry name" value="Subtilisin-like"/>
    <property type="match status" value="1"/>
</dbReference>
<feature type="signal peptide" evidence="9">
    <location>
        <begin position="1"/>
        <end position="23"/>
    </location>
</feature>
<dbReference type="InterPro" id="IPR034182">
    <property type="entry name" value="Kexin/furin"/>
</dbReference>
<proteinExistence type="inferred from homology"/>
<dbReference type="Pfam" id="PF01483">
    <property type="entry name" value="P_proprotein"/>
    <property type="match status" value="1"/>
</dbReference>
<keyword evidence="2 7" id="KW-0645">Protease</keyword>
<gene>
    <name evidence="11" type="ORF">H0484_03855</name>
</gene>
<dbReference type="RefSeq" id="WP_226953139.1">
    <property type="nucleotide sequence ID" value="NZ_JACDXW010000002.1"/>
</dbReference>
<protein>
    <submittedName>
        <fullName evidence="11">S8 family serine peptidase</fullName>
    </submittedName>
</protein>
<feature type="chain" id="PRO_5046661593" evidence="9">
    <location>
        <begin position="24"/>
        <end position="637"/>
    </location>
</feature>
<evidence type="ECO:0000256" key="7">
    <source>
        <dbReference type="PROSITE-ProRule" id="PRU01240"/>
    </source>
</evidence>
<evidence type="ECO:0000256" key="9">
    <source>
        <dbReference type="SAM" id="SignalP"/>
    </source>
</evidence>
<dbReference type="SUPFAM" id="SSF49785">
    <property type="entry name" value="Galactose-binding domain-like"/>
    <property type="match status" value="1"/>
</dbReference>
<feature type="domain" description="P/Homo B" evidence="10">
    <location>
        <begin position="490"/>
        <end position="635"/>
    </location>
</feature>
<dbReference type="InterPro" id="IPR023827">
    <property type="entry name" value="Peptidase_S8_Asp-AS"/>
</dbReference>
<name>A0ABS8CA26_9BURK</name>
<dbReference type="PANTHER" id="PTHR42884:SF14">
    <property type="entry name" value="NEUROENDOCRINE CONVERTASE 1"/>
    <property type="match status" value="1"/>
</dbReference>
<dbReference type="PROSITE" id="PS00137">
    <property type="entry name" value="SUBTILASE_HIS"/>
    <property type="match status" value="1"/>
</dbReference>
<dbReference type="PROSITE" id="PS51829">
    <property type="entry name" value="P_HOMO_B"/>
    <property type="match status" value="1"/>
</dbReference>
<dbReference type="PANTHER" id="PTHR42884">
    <property type="entry name" value="PROPROTEIN CONVERTASE SUBTILISIN/KEXIN-RELATED"/>
    <property type="match status" value="1"/>
</dbReference>
<dbReference type="Proteomes" id="UP000776983">
    <property type="component" value="Unassembled WGS sequence"/>
</dbReference>
<evidence type="ECO:0000256" key="6">
    <source>
        <dbReference type="ARBA" id="ARBA00022837"/>
    </source>
</evidence>
<keyword evidence="6" id="KW-0106">Calcium</keyword>
<dbReference type="Pfam" id="PF00082">
    <property type="entry name" value="Peptidase_S8"/>
    <property type="match status" value="1"/>
</dbReference>
<dbReference type="PROSITE" id="PS51892">
    <property type="entry name" value="SUBTILASE"/>
    <property type="match status" value="1"/>
</dbReference>